<sequence length="140" mass="14438">MISARSKTLLTAALLVALSTAGPGLPAAAADADASFLAQVEDLPLAPGLAEGDGGFTFDKPDGRIVEAYAVGRVTGAEVMSFYREALPQLGWREVPARPGAVFLRGAERLTIETAQQAAGRLVVHFVLAPEAGPAGRPVD</sequence>
<dbReference type="Proteomes" id="UP001413721">
    <property type="component" value="Unassembled WGS sequence"/>
</dbReference>
<feature type="chain" id="PRO_5046592277" evidence="1">
    <location>
        <begin position="30"/>
        <end position="140"/>
    </location>
</feature>
<comment type="caution">
    <text evidence="2">The sequence shown here is derived from an EMBL/GenBank/DDBJ whole genome shotgun (WGS) entry which is preliminary data.</text>
</comment>
<proteinExistence type="predicted"/>
<evidence type="ECO:0000313" key="3">
    <source>
        <dbReference type="Proteomes" id="UP001413721"/>
    </source>
</evidence>
<dbReference type="EMBL" id="JBBKTW010000002">
    <property type="protein sequence ID" value="MEN2987810.1"/>
    <property type="molecule type" value="Genomic_DNA"/>
</dbReference>
<evidence type="ECO:0000313" key="2">
    <source>
        <dbReference type="EMBL" id="MEN2987810.1"/>
    </source>
</evidence>
<keyword evidence="3" id="KW-1185">Reference proteome</keyword>
<gene>
    <name evidence="2" type="ORF">WG926_05805</name>
</gene>
<organism evidence="2 3">
    <name type="scientific">Tistrella arctica</name>
    <dbReference type="NCBI Taxonomy" id="3133430"/>
    <lineage>
        <taxon>Bacteria</taxon>
        <taxon>Pseudomonadati</taxon>
        <taxon>Pseudomonadota</taxon>
        <taxon>Alphaproteobacteria</taxon>
        <taxon>Geminicoccales</taxon>
        <taxon>Geminicoccaceae</taxon>
        <taxon>Tistrella</taxon>
    </lineage>
</organism>
<reference evidence="2 3" key="1">
    <citation type="submission" date="2024-03" db="EMBL/GenBank/DDBJ databases">
        <title>High-quality draft genome sequencing of Tistrella sp. BH-R2-4.</title>
        <authorList>
            <person name="Dong C."/>
        </authorList>
    </citation>
    <scope>NUCLEOTIDE SEQUENCE [LARGE SCALE GENOMIC DNA]</scope>
    <source>
        <strain evidence="2 3">BH-R2-4</strain>
    </source>
</reference>
<feature type="signal peptide" evidence="1">
    <location>
        <begin position="1"/>
        <end position="29"/>
    </location>
</feature>
<accession>A0ABU9YGA2</accession>
<protein>
    <submittedName>
        <fullName evidence="2">Uncharacterized protein</fullName>
    </submittedName>
</protein>
<evidence type="ECO:0000256" key="1">
    <source>
        <dbReference type="SAM" id="SignalP"/>
    </source>
</evidence>
<name>A0ABU9YGA2_9PROT</name>
<keyword evidence="1" id="KW-0732">Signal</keyword>
<dbReference type="RefSeq" id="WP_345932541.1">
    <property type="nucleotide sequence ID" value="NZ_JBBKTV010000003.1"/>
</dbReference>